<dbReference type="Proteomes" id="UP000322244">
    <property type="component" value="Unassembled WGS sequence"/>
</dbReference>
<name>A0A5A7S0I9_9NOCA</name>
<gene>
    <name evidence="2" type="ORF">FOY51_26870</name>
</gene>
<dbReference type="AlphaFoldDB" id="A0A5A7S0I9"/>
<feature type="region of interest" description="Disordered" evidence="1">
    <location>
        <begin position="1"/>
        <end position="26"/>
    </location>
</feature>
<dbReference type="EMBL" id="VLNY01000032">
    <property type="protein sequence ID" value="KAA0015978.1"/>
    <property type="molecule type" value="Genomic_DNA"/>
</dbReference>
<proteinExistence type="predicted"/>
<dbReference type="RefSeq" id="WP_149433338.1">
    <property type="nucleotide sequence ID" value="NZ_VLNY01000032.1"/>
</dbReference>
<keyword evidence="3" id="KW-1185">Reference proteome</keyword>
<protein>
    <submittedName>
        <fullName evidence="2">Uncharacterized protein</fullName>
    </submittedName>
</protein>
<evidence type="ECO:0000313" key="3">
    <source>
        <dbReference type="Proteomes" id="UP000322244"/>
    </source>
</evidence>
<accession>A0A5A7S0I9</accession>
<dbReference type="OrthoDB" id="4569168at2"/>
<sequence length="121" mass="13834">MVNDEEDSPLSRNRLKSRRPSDQERERIRDDLIARVRVVQQEGWADHHCTWSNRDVMAVAYLLGDTHVLRLSGVTGAAVLEYYACDLYGVNGGQQDIDDGLPLTRKWFLNTHTALIESKHT</sequence>
<comment type="caution">
    <text evidence="2">The sequence shown here is derived from an EMBL/GenBank/DDBJ whole genome shotgun (WGS) entry which is preliminary data.</text>
</comment>
<evidence type="ECO:0000256" key="1">
    <source>
        <dbReference type="SAM" id="MobiDB-lite"/>
    </source>
</evidence>
<organism evidence="2 3">
    <name type="scientific">Antrihabitans cavernicola</name>
    <dbReference type="NCBI Taxonomy" id="2495913"/>
    <lineage>
        <taxon>Bacteria</taxon>
        <taxon>Bacillati</taxon>
        <taxon>Actinomycetota</taxon>
        <taxon>Actinomycetes</taxon>
        <taxon>Mycobacteriales</taxon>
        <taxon>Nocardiaceae</taxon>
        <taxon>Antrihabitans</taxon>
    </lineage>
</organism>
<reference evidence="2 3" key="1">
    <citation type="submission" date="2019-07" db="EMBL/GenBank/DDBJ databases">
        <title>Rhodococcus cavernicolus sp. nov., isolated from a cave.</title>
        <authorList>
            <person name="Lee S.D."/>
        </authorList>
    </citation>
    <scope>NUCLEOTIDE SEQUENCE [LARGE SCALE GENOMIC DNA]</scope>
    <source>
        <strain evidence="2 3">C1-24</strain>
    </source>
</reference>
<evidence type="ECO:0000313" key="2">
    <source>
        <dbReference type="EMBL" id="KAA0015978.1"/>
    </source>
</evidence>